<organism evidence="7 8">
    <name type="scientific">Laetiporus sulphureus 93-53</name>
    <dbReference type="NCBI Taxonomy" id="1314785"/>
    <lineage>
        <taxon>Eukaryota</taxon>
        <taxon>Fungi</taxon>
        <taxon>Dikarya</taxon>
        <taxon>Basidiomycota</taxon>
        <taxon>Agaricomycotina</taxon>
        <taxon>Agaricomycetes</taxon>
        <taxon>Polyporales</taxon>
        <taxon>Laetiporus</taxon>
    </lineage>
</organism>
<dbReference type="Pfam" id="PF07535">
    <property type="entry name" value="zf-DBF"/>
    <property type="match status" value="1"/>
</dbReference>
<evidence type="ECO:0000313" key="7">
    <source>
        <dbReference type="EMBL" id="KZT11084.1"/>
    </source>
</evidence>
<keyword evidence="2 4" id="KW-0863">Zinc-finger</keyword>
<dbReference type="RefSeq" id="XP_040768824.1">
    <property type="nucleotide sequence ID" value="XM_040911140.1"/>
</dbReference>
<feature type="compositionally biased region" description="Basic and acidic residues" evidence="5">
    <location>
        <begin position="322"/>
        <end position="350"/>
    </location>
</feature>
<dbReference type="SUPFAM" id="SSF52113">
    <property type="entry name" value="BRCT domain"/>
    <property type="match status" value="1"/>
</dbReference>
<feature type="domain" description="DBF4-type" evidence="6">
    <location>
        <begin position="499"/>
        <end position="548"/>
    </location>
</feature>
<dbReference type="CDD" id="cd00027">
    <property type="entry name" value="BRCT"/>
    <property type="match status" value="1"/>
</dbReference>
<dbReference type="GO" id="GO:0003676">
    <property type="term" value="F:nucleic acid binding"/>
    <property type="evidence" value="ECO:0007669"/>
    <property type="project" value="InterPro"/>
</dbReference>
<dbReference type="Gene3D" id="6.10.250.3410">
    <property type="entry name" value="DBF zinc finger"/>
    <property type="match status" value="1"/>
</dbReference>
<evidence type="ECO:0000256" key="1">
    <source>
        <dbReference type="ARBA" id="ARBA00022723"/>
    </source>
</evidence>
<dbReference type="InterPro" id="IPR038545">
    <property type="entry name" value="Znf_DBF_sf"/>
</dbReference>
<feature type="compositionally biased region" description="Basic and acidic residues" evidence="5">
    <location>
        <begin position="551"/>
        <end position="566"/>
    </location>
</feature>
<proteinExistence type="predicted"/>
<dbReference type="InterPro" id="IPR036420">
    <property type="entry name" value="BRCT_dom_sf"/>
</dbReference>
<evidence type="ECO:0000256" key="4">
    <source>
        <dbReference type="PROSITE-ProRule" id="PRU00600"/>
    </source>
</evidence>
<dbReference type="GO" id="GO:1901987">
    <property type="term" value="P:regulation of cell cycle phase transition"/>
    <property type="evidence" value="ECO:0007669"/>
    <property type="project" value="TreeGrafter"/>
</dbReference>
<gene>
    <name evidence="7" type="ORF">LAESUDRAFT_741371</name>
</gene>
<evidence type="ECO:0000256" key="5">
    <source>
        <dbReference type="SAM" id="MobiDB-lite"/>
    </source>
</evidence>
<dbReference type="GO" id="GO:0010571">
    <property type="term" value="P:positive regulation of nuclear cell cycle DNA replication"/>
    <property type="evidence" value="ECO:0007669"/>
    <property type="project" value="TreeGrafter"/>
</dbReference>
<feature type="compositionally biased region" description="Acidic residues" evidence="5">
    <location>
        <begin position="589"/>
        <end position="598"/>
    </location>
</feature>
<dbReference type="InterPro" id="IPR013939">
    <property type="entry name" value="Regulatory_Dfp1/Him1"/>
</dbReference>
<dbReference type="OrthoDB" id="21380at2759"/>
<dbReference type="EMBL" id="KV427608">
    <property type="protein sequence ID" value="KZT11084.1"/>
    <property type="molecule type" value="Genomic_DNA"/>
</dbReference>
<keyword evidence="1" id="KW-0479">Metal-binding</keyword>
<protein>
    <recommendedName>
        <fullName evidence="6">DBF4-type domain-containing protein</fullName>
    </recommendedName>
</protein>
<dbReference type="Pfam" id="PF08630">
    <property type="entry name" value="Dfp1_Him1_M"/>
    <property type="match status" value="1"/>
</dbReference>
<dbReference type="PROSITE" id="PS51265">
    <property type="entry name" value="ZF_DBF4"/>
    <property type="match status" value="1"/>
</dbReference>
<dbReference type="AlphaFoldDB" id="A0A165H0J4"/>
<reference evidence="7 8" key="1">
    <citation type="journal article" date="2016" name="Mol. Biol. Evol.">
        <title>Comparative Genomics of Early-Diverging Mushroom-Forming Fungi Provides Insights into the Origins of Lignocellulose Decay Capabilities.</title>
        <authorList>
            <person name="Nagy L.G."/>
            <person name="Riley R."/>
            <person name="Tritt A."/>
            <person name="Adam C."/>
            <person name="Daum C."/>
            <person name="Floudas D."/>
            <person name="Sun H."/>
            <person name="Yadav J.S."/>
            <person name="Pangilinan J."/>
            <person name="Larsson K.H."/>
            <person name="Matsuura K."/>
            <person name="Barry K."/>
            <person name="Labutti K."/>
            <person name="Kuo R."/>
            <person name="Ohm R.A."/>
            <person name="Bhattacharya S.S."/>
            <person name="Shirouzu T."/>
            <person name="Yoshinaga Y."/>
            <person name="Martin F.M."/>
            <person name="Grigoriev I.V."/>
            <person name="Hibbett D.S."/>
        </authorList>
    </citation>
    <scope>NUCLEOTIDE SEQUENCE [LARGE SCALE GENOMIC DNA]</scope>
    <source>
        <strain evidence="7 8">93-53</strain>
    </source>
</reference>
<sequence>MATIARTPLATRPYPQHQSVLLSPYQTVARKHITVKRPRSPEPTKDESAAHGVKRFKPVAAEPVMPTLTCEEARRQKERRRAEREQEFRVKYRRAFPRFVFYFDLDGADPEVAALMKDLEKKVVHLGARVEDFFSRDITHLITLQGEDHDKENVTRNDILEDNAFDSLIKLKERPANDATGAASRELMKKALALDIKVWSVSKLDSVLDRCQAAVAPIAAAESSRSIAPQTKNRSLTRLLENERINGTTERDPSLKRKDYKYFPKGSYFVLVEDMRQELAPIAIMEYMPKKDRDGTEHPTWPVLYCHPKSRGPFLPYDEDEERRREKADRQDMERTNDRAQRKAKLQEERIRDSQIRAQTKQHDLRRSMSLNNLRRRLSYGDPELEGLIDLDADGAELNSVNASGYLASGAYMAASGNSVGVTSTTGTTSTIGNSLQCFQLPDSLKGRAQQQVVTFRKAAAVLDETENKMGPPPTIPDRRNMLKKSRSTNTLRLPKRDEGTKPGYCESCRVKFNDFKIHIEGRRHRKFALDDANFAALDFVLARVGRRTREEVATEKEGWAKRFAGEEEQEEEAASPSHDAADEHDIQWDEWDDDDEE</sequence>
<dbReference type="PANTHER" id="PTHR15375:SF26">
    <property type="entry name" value="PROTEIN CHIFFON"/>
    <property type="match status" value="1"/>
</dbReference>
<dbReference type="GO" id="GO:0043539">
    <property type="term" value="F:protein serine/threonine kinase activator activity"/>
    <property type="evidence" value="ECO:0007669"/>
    <property type="project" value="TreeGrafter"/>
</dbReference>
<dbReference type="GO" id="GO:0008270">
    <property type="term" value="F:zinc ion binding"/>
    <property type="evidence" value="ECO:0007669"/>
    <property type="project" value="UniProtKB-KW"/>
</dbReference>
<keyword evidence="8" id="KW-1185">Reference proteome</keyword>
<dbReference type="PANTHER" id="PTHR15375">
    <property type="entry name" value="ACTIVATOR OF S-PHASE KINASE-RELATED"/>
    <property type="match status" value="1"/>
</dbReference>
<name>A0A165H0J4_9APHY</name>
<dbReference type="InterPro" id="IPR006572">
    <property type="entry name" value="Znf_DBF"/>
</dbReference>
<dbReference type="STRING" id="1314785.A0A165H0J4"/>
<dbReference type="GeneID" id="63828169"/>
<dbReference type="Gene3D" id="3.40.50.10190">
    <property type="entry name" value="BRCT domain"/>
    <property type="match status" value="1"/>
</dbReference>
<feature type="region of interest" description="Disordered" evidence="5">
    <location>
        <begin position="551"/>
        <end position="598"/>
    </location>
</feature>
<dbReference type="InterPro" id="IPR051590">
    <property type="entry name" value="Replication_Regulatory_Kinase"/>
</dbReference>
<feature type="region of interest" description="Disordered" evidence="5">
    <location>
        <begin position="312"/>
        <end position="350"/>
    </location>
</feature>
<dbReference type="GO" id="GO:0031431">
    <property type="term" value="C:Dbf4-dependent protein kinase complex"/>
    <property type="evidence" value="ECO:0007669"/>
    <property type="project" value="TreeGrafter"/>
</dbReference>
<dbReference type="Proteomes" id="UP000076871">
    <property type="component" value="Unassembled WGS sequence"/>
</dbReference>
<dbReference type="InParanoid" id="A0A165H0J4"/>
<evidence type="ECO:0000256" key="2">
    <source>
        <dbReference type="ARBA" id="ARBA00022771"/>
    </source>
</evidence>
<accession>A0A165H0J4</accession>
<dbReference type="FunFam" id="6.10.250.3410:FF:000001">
    <property type="entry name" value="Protein DBF4 homolog A"/>
    <property type="match status" value="1"/>
</dbReference>
<dbReference type="FunCoup" id="A0A165H0J4">
    <property type="interactions" value="93"/>
</dbReference>
<evidence type="ECO:0000313" key="8">
    <source>
        <dbReference type="Proteomes" id="UP000076871"/>
    </source>
</evidence>
<dbReference type="SMART" id="SM00586">
    <property type="entry name" value="ZnF_DBF"/>
    <property type="match status" value="1"/>
</dbReference>
<keyword evidence="3" id="KW-0862">Zinc</keyword>
<evidence type="ECO:0000259" key="6">
    <source>
        <dbReference type="PROSITE" id="PS51265"/>
    </source>
</evidence>
<evidence type="ECO:0000256" key="3">
    <source>
        <dbReference type="ARBA" id="ARBA00022833"/>
    </source>
</evidence>